<name>A0A6G1ZDJ7_9BACT</name>
<evidence type="ECO:0000313" key="1">
    <source>
        <dbReference type="EMBL" id="MRY12023.1"/>
    </source>
</evidence>
<accession>A0A6G1ZDJ7</accession>
<protein>
    <submittedName>
        <fullName evidence="1">Uncharacterized protein</fullName>
    </submittedName>
</protein>
<gene>
    <name evidence="1" type="ORF">GKE01_11145</name>
</gene>
<dbReference type="RefSeq" id="WP_154278246.1">
    <property type="nucleotide sequence ID" value="NZ_DBGDON010000026.1"/>
</dbReference>
<dbReference type="EMBL" id="WKLP01000014">
    <property type="protein sequence ID" value="MRY12023.1"/>
    <property type="molecule type" value="Genomic_DNA"/>
</dbReference>
<comment type="caution">
    <text evidence="1">The sequence shown here is derived from an EMBL/GenBank/DDBJ whole genome shotgun (WGS) entry which is preliminary data.</text>
</comment>
<sequence>MKMSMDDAKKALEFINMKTGGLHCPMCKQRIFDLAPVELQLLGFTREGTSISLDGNVNYISVISATCKNCGYIVNFSLKLMGLAE</sequence>
<organism evidence="1">
    <name type="scientific">Parabacteroides goldsteinii</name>
    <dbReference type="NCBI Taxonomy" id="328812"/>
    <lineage>
        <taxon>Bacteria</taxon>
        <taxon>Pseudomonadati</taxon>
        <taxon>Bacteroidota</taxon>
        <taxon>Bacteroidia</taxon>
        <taxon>Bacteroidales</taxon>
        <taxon>Tannerellaceae</taxon>
        <taxon>Parabacteroides</taxon>
    </lineage>
</organism>
<proteinExistence type="predicted"/>
<dbReference type="AlphaFoldDB" id="A0A6G1ZDJ7"/>
<reference evidence="1" key="1">
    <citation type="journal article" date="2019" name="Nat. Med.">
        <title>A library of human gut bacterial isolates paired with longitudinal multiomics data enables mechanistic microbiome research.</title>
        <authorList>
            <person name="Poyet M."/>
            <person name="Groussin M."/>
            <person name="Gibbons S.M."/>
            <person name="Avila-Pacheco J."/>
            <person name="Jiang X."/>
            <person name="Kearney S.M."/>
            <person name="Perrotta A.R."/>
            <person name="Berdy B."/>
            <person name="Zhao S."/>
            <person name="Lieberman T.D."/>
            <person name="Swanson P.K."/>
            <person name="Smith M."/>
            <person name="Roesemann S."/>
            <person name="Alexander J.E."/>
            <person name="Rich S.A."/>
            <person name="Livny J."/>
            <person name="Vlamakis H."/>
            <person name="Clish C."/>
            <person name="Bullock K."/>
            <person name="Deik A."/>
            <person name="Scott J."/>
            <person name="Pierce K.A."/>
            <person name="Xavier R.J."/>
            <person name="Alm E.J."/>
        </authorList>
    </citation>
    <scope>NUCLEOTIDE SEQUENCE</scope>
    <source>
        <strain evidence="1">BIOML-A4</strain>
    </source>
</reference>